<protein>
    <submittedName>
        <fullName evidence="8">Proton-conducting transporter membrane subunit</fullName>
    </submittedName>
</protein>
<gene>
    <name evidence="8" type="ORF">RM533_07195</name>
</gene>
<keyword evidence="3 6" id="KW-1133">Transmembrane helix</keyword>
<dbReference type="Pfam" id="PF00361">
    <property type="entry name" value="Proton_antipo_M"/>
    <property type="match status" value="1"/>
</dbReference>
<comment type="caution">
    <text evidence="8">The sequence shown here is derived from an EMBL/GenBank/DDBJ whole genome shotgun (WGS) entry which is preliminary data.</text>
</comment>
<accession>A0ABU2ZK69</accession>
<feature type="domain" description="NADH:quinone oxidoreductase/Mrp antiporter transmembrane" evidence="7">
    <location>
        <begin position="100"/>
        <end position="380"/>
    </location>
</feature>
<evidence type="ECO:0000313" key="9">
    <source>
        <dbReference type="Proteomes" id="UP001259803"/>
    </source>
</evidence>
<reference evidence="8 9" key="1">
    <citation type="submission" date="2023-09" db="EMBL/GenBank/DDBJ databases">
        <authorList>
            <person name="Rey-Velasco X."/>
        </authorList>
    </citation>
    <scope>NUCLEOTIDE SEQUENCE [LARGE SCALE GENOMIC DNA]</scope>
    <source>
        <strain evidence="8 9">F390</strain>
    </source>
</reference>
<dbReference type="InterPro" id="IPR001750">
    <property type="entry name" value="ND/Mrp_TM"/>
</dbReference>
<keyword evidence="4 6" id="KW-0472">Membrane</keyword>
<dbReference type="PANTHER" id="PTHR42829:SF1">
    <property type="entry name" value="INORGANIC CARBON TRANSPORTER SUBUNIT DABB-RELATED"/>
    <property type="match status" value="1"/>
</dbReference>
<dbReference type="EMBL" id="JAVRHS010000004">
    <property type="protein sequence ID" value="MDT0575969.1"/>
    <property type="molecule type" value="Genomic_DNA"/>
</dbReference>
<dbReference type="RefSeq" id="WP_311340547.1">
    <property type="nucleotide sequence ID" value="NZ_JAVRHS010000004.1"/>
</dbReference>
<feature type="transmembrane region" description="Helical" evidence="6">
    <location>
        <begin position="136"/>
        <end position="158"/>
    </location>
</feature>
<feature type="transmembrane region" description="Helical" evidence="6">
    <location>
        <begin position="242"/>
        <end position="261"/>
    </location>
</feature>
<keyword evidence="9" id="KW-1185">Reference proteome</keyword>
<evidence type="ECO:0000256" key="4">
    <source>
        <dbReference type="ARBA" id="ARBA00023136"/>
    </source>
</evidence>
<feature type="transmembrane region" description="Helical" evidence="6">
    <location>
        <begin position="53"/>
        <end position="71"/>
    </location>
</feature>
<feature type="transmembrane region" description="Helical" evidence="6">
    <location>
        <begin position="281"/>
        <end position="304"/>
    </location>
</feature>
<dbReference type="PRINTS" id="PR01434">
    <property type="entry name" value="NADHDHGNASE5"/>
</dbReference>
<evidence type="ECO:0000256" key="2">
    <source>
        <dbReference type="ARBA" id="ARBA00022692"/>
    </source>
</evidence>
<feature type="transmembrane region" description="Helical" evidence="6">
    <location>
        <begin position="384"/>
        <end position="408"/>
    </location>
</feature>
<feature type="transmembrane region" description="Helical" evidence="6">
    <location>
        <begin position="325"/>
        <end position="346"/>
    </location>
</feature>
<dbReference type="Proteomes" id="UP001259803">
    <property type="component" value="Unassembled WGS sequence"/>
</dbReference>
<feature type="transmembrane region" description="Helical" evidence="6">
    <location>
        <begin position="212"/>
        <end position="230"/>
    </location>
</feature>
<comment type="subcellular location">
    <subcellularLocation>
        <location evidence="1">Endomembrane system</location>
        <topology evidence="1">Multi-pass membrane protein</topology>
    </subcellularLocation>
    <subcellularLocation>
        <location evidence="5">Membrane</location>
        <topology evidence="5">Multi-pass membrane protein</topology>
    </subcellularLocation>
</comment>
<keyword evidence="2 5" id="KW-0812">Transmembrane</keyword>
<name>A0ABU2ZK69_9SPHN</name>
<feature type="transmembrane region" description="Helical" evidence="6">
    <location>
        <begin position="414"/>
        <end position="434"/>
    </location>
</feature>
<dbReference type="InterPro" id="IPR003945">
    <property type="entry name" value="NU5C-like"/>
</dbReference>
<evidence type="ECO:0000259" key="7">
    <source>
        <dbReference type="Pfam" id="PF00361"/>
    </source>
</evidence>
<evidence type="ECO:0000313" key="8">
    <source>
        <dbReference type="EMBL" id="MDT0575969.1"/>
    </source>
</evidence>
<feature type="transmembrane region" description="Helical" evidence="6">
    <location>
        <begin position="352"/>
        <end position="372"/>
    </location>
</feature>
<organism evidence="8 9">
    <name type="scientific">Croceicoccus esteveae</name>
    <dbReference type="NCBI Taxonomy" id="3075597"/>
    <lineage>
        <taxon>Bacteria</taxon>
        <taxon>Pseudomonadati</taxon>
        <taxon>Pseudomonadota</taxon>
        <taxon>Alphaproteobacteria</taxon>
        <taxon>Sphingomonadales</taxon>
        <taxon>Erythrobacteraceae</taxon>
        <taxon>Croceicoccus</taxon>
    </lineage>
</organism>
<evidence type="ECO:0000256" key="3">
    <source>
        <dbReference type="ARBA" id="ARBA00022989"/>
    </source>
</evidence>
<feature type="transmembrane region" description="Helical" evidence="6">
    <location>
        <begin position="83"/>
        <end position="116"/>
    </location>
</feature>
<feature type="transmembrane region" description="Helical" evidence="6">
    <location>
        <begin position="170"/>
        <end position="192"/>
    </location>
</feature>
<dbReference type="PANTHER" id="PTHR42829">
    <property type="entry name" value="NADH-UBIQUINONE OXIDOREDUCTASE CHAIN 5"/>
    <property type="match status" value="1"/>
</dbReference>
<sequence length="473" mass="48941">MPHSSVTTSATRPNDTMEIGTVVTGALWLGLAVMTLLSIAAAIGSVAITKLSLALGVLTLFVGAIAASFSARYMRADGHRQAFFLLMLALIGAVLAFLFAGNLIVLALAWLASGWLLARLIGHSSGWGEAQAASRRAAMSFIIGDTALVIALAILAWWSGSADLRLSLVAATLMPPALVTLVAALLLTAAAARCALPPFSGWLLSSMTAPTPVSALMHAGLVNAGGFLLIRFASVFEAAPGVRIAAVVLGAVAALYGIGIMMVRPDIKRSLAGSTVSQMGFMIMSCGLGAYAAALWHLIAHGLFKAWLFLGSGSAVGMKQPRAPVALAAPERIVIAGAILAVAIALASYSQIAGSLIPFLLGVATACAALAMNMRAKLTMKAQLTQALVIAGLIAFYVLGLLVAGLVVDANSLFLLPSWVPLAILVVFLAFWLWQQQILRNGTPLPPRLYIHLLNAGALPPASETAKNKGVPQ</sequence>
<evidence type="ECO:0000256" key="1">
    <source>
        <dbReference type="ARBA" id="ARBA00004127"/>
    </source>
</evidence>
<feature type="transmembrane region" description="Helical" evidence="6">
    <location>
        <begin position="21"/>
        <end position="47"/>
    </location>
</feature>
<evidence type="ECO:0000256" key="6">
    <source>
        <dbReference type="SAM" id="Phobius"/>
    </source>
</evidence>
<evidence type="ECO:0000256" key="5">
    <source>
        <dbReference type="RuleBase" id="RU000320"/>
    </source>
</evidence>
<proteinExistence type="predicted"/>